<evidence type="ECO:0000313" key="3">
    <source>
        <dbReference type="EMBL" id="CEM41617.1"/>
    </source>
</evidence>
<organism evidence="3">
    <name type="scientific">Chromera velia CCMP2878</name>
    <dbReference type="NCBI Taxonomy" id="1169474"/>
    <lineage>
        <taxon>Eukaryota</taxon>
        <taxon>Sar</taxon>
        <taxon>Alveolata</taxon>
        <taxon>Colpodellida</taxon>
        <taxon>Chromeraceae</taxon>
        <taxon>Chromera</taxon>
    </lineage>
</organism>
<dbReference type="PANTHER" id="PTHR24320">
    <property type="entry name" value="RETINOL DEHYDROGENASE"/>
    <property type="match status" value="1"/>
</dbReference>
<dbReference type="PhylomeDB" id="A0A0G4HCS0"/>
<name>A0A0G4HCS0_9ALVE</name>
<evidence type="ECO:0000256" key="2">
    <source>
        <dbReference type="ARBA" id="ARBA00023002"/>
    </source>
</evidence>
<gene>
    <name evidence="3" type="ORF">Cvel_26139</name>
</gene>
<dbReference type="PRINTS" id="PR00081">
    <property type="entry name" value="GDHRDH"/>
</dbReference>
<dbReference type="PANTHER" id="PTHR24320:SF148">
    <property type="entry name" value="NAD(P)-BINDING ROSSMANN-FOLD SUPERFAMILY PROTEIN"/>
    <property type="match status" value="1"/>
</dbReference>
<accession>A0A0G4HCS0</accession>
<comment type="similarity">
    <text evidence="1">Belongs to the short-chain dehydrogenases/reductases (SDR) family.</text>
</comment>
<dbReference type="GO" id="GO:0016491">
    <property type="term" value="F:oxidoreductase activity"/>
    <property type="evidence" value="ECO:0007669"/>
    <property type="project" value="UniProtKB-KW"/>
</dbReference>
<protein>
    <recommendedName>
        <fullName evidence="4">Oxidoreductase</fullName>
    </recommendedName>
</protein>
<dbReference type="EMBL" id="CDMZ01002271">
    <property type="protein sequence ID" value="CEM41617.1"/>
    <property type="molecule type" value="Genomic_DNA"/>
</dbReference>
<dbReference type="VEuPathDB" id="CryptoDB:Cvel_26139"/>
<dbReference type="InterPro" id="IPR002347">
    <property type="entry name" value="SDR_fam"/>
</dbReference>
<dbReference type="SUPFAM" id="SSF51735">
    <property type="entry name" value="NAD(P)-binding Rossmann-fold domains"/>
    <property type="match status" value="1"/>
</dbReference>
<dbReference type="Gene3D" id="3.40.50.720">
    <property type="entry name" value="NAD(P)-binding Rossmann-like Domain"/>
    <property type="match status" value="1"/>
</dbReference>
<dbReference type="InterPro" id="IPR036291">
    <property type="entry name" value="NAD(P)-bd_dom_sf"/>
</dbReference>
<keyword evidence="2" id="KW-0560">Oxidoreductase</keyword>
<sequence>MSHPEVKSKWFADFKKQLPRVDGKVFAITGTTSGTGYVAARTAAENGGIVLLLNRRSERADKSLASLKEAVPSATFEQIDCDLQDMDSVRKAAEAVISKHPEVYCLANNAGISAHEDKATKDGYDVQMQTNHLSHFLLTSLLLPSLEKGADRHGEARIILGGERGNLGGNGDGFFGSPNFERYDQTKLANAVFTQALHQKLQAKESKVKVLSCHPGASSTPIIDGIPLKKDLWLLSLFNYALQSAEDGSMGLLTGMMGEGVKSGELCGPNSWVHCLNGPAVSVPARAVEKDPAMMELLWEKSEEACGAFVV</sequence>
<reference evidence="3" key="1">
    <citation type="submission" date="2014-11" db="EMBL/GenBank/DDBJ databases">
        <authorList>
            <person name="Otto D Thomas"/>
            <person name="Naeem Raeece"/>
        </authorList>
    </citation>
    <scope>NUCLEOTIDE SEQUENCE</scope>
</reference>
<proteinExistence type="inferred from homology"/>
<evidence type="ECO:0008006" key="4">
    <source>
        <dbReference type="Google" id="ProtNLM"/>
    </source>
</evidence>
<dbReference type="AlphaFoldDB" id="A0A0G4HCS0"/>
<evidence type="ECO:0000256" key="1">
    <source>
        <dbReference type="ARBA" id="ARBA00006484"/>
    </source>
</evidence>
<dbReference type="Pfam" id="PF00106">
    <property type="entry name" value="adh_short"/>
    <property type="match status" value="1"/>
</dbReference>